<feature type="coiled-coil region" evidence="1">
    <location>
        <begin position="254"/>
        <end position="288"/>
    </location>
</feature>
<dbReference type="EMBL" id="LOIC01000036">
    <property type="protein sequence ID" value="OCA55415.1"/>
    <property type="molecule type" value="Genomic_DNA"/>
</dbReference>
<keyword evidence="4" id="KW-0002">3D-structure</keyword>
<name>A0A1B8YJW8_9GAMM</name>
<dbReference type="PDB" id="6EK4">
    <property type="method" value="X-ray"/>
    <property type="resolution" value="2.80 A"/>
    <property type="chains" value="A/B/C/D=1-353"/>
</dbReference>
<dbReference type="PDBsum" id="6EK4"/>
<dbReference type="SMR" id="A0A1B8YJW8"/>
<dbReference type="Proteomes" id="UP000092665">
    <property type="component" value="Unassembled WGS sequence"/>
</dbReference>
<proteinExistence type="evidence at protein level"/>
<protein>
    <recommendedName>
        <fullName evidence="5">XaxB</fullName>
    </recommendedName>
</protein>
<evidence type="ECO:0008006" key="5">
    <source>
        <dbReference type="Google" id="ProtNLM"/>
    </source>
</evidence>
<keyword evidence="1" id="KW-0175">Coiled coil</keyword>
<dbReference type="NCBIfam" id="NF033927">
    <property type="entry name" value="alph_xenorhab_B"/>
    <property type="match status" value="1"/>
</dbReference>
<dbReference type="InterPro" id="IPR047760">
    <property type="entry name" value="XaxB-like"/>
</dbReference>
<keyword evidence="3" id="KW-1185">Reference proteome</keyword>
<evidence type="ECO:0000313" key="3">
    <source>
        <dbReference type="Proteomes" id="UP000092665"/>
    </source>
</evidence>
<dbReference type="PATRIC" id="fig|29488.15.peg.1655"/>
<reference evidence="3" key="1">
    <citation type="submission" date="2015-11" db="EMBL/GenBank/DDBJ databases">
        <authorList>
            <person name="Tobias N.J."/>
            <person name="Mishra B."/>
            <person name="Gupta D.K."/>
            <person name="Thines M."/>
            <person name="Stinear T.P."/>
            <person name="Bode H.B."/>
        </authorList>
    </citation>
    <scope>NUCLEOTIDE SEQUENCE [LARGE SCALE GENOMIC DNA]</scope>
    <source>
        <strain evidence="3">PB45.5</strain>
    </source>
</reference>
<organism evidence="2 3">
    <name type="scientific">Photorhabdus namnaonensis</name>
    <dbReference type="NCBI Taxonomy" id="1851568"/>
    <lineage>
        <taxon>Bacteria</taxon>
        <taxon>Pseudomonadati</taxon>
        <taxon>Pseudomonadota</taxon>
        <taxon>Gammaproteobacteria</taxon>
        <taxon>Enterobacterales</taxon>
        <taxon>Morganellaceae</taxon>
        <taxon>Photorhabdus</taxon>
    </lineage>
</organism>
<evidence type="ECO:0000313" key="2">
    <source>
        <dbReference type="EMBL" id="OCA55415.1"/>
    </source>
</evidence>
<comment type="caution">
    <text evidence="2">The sequence shown here is derived from an EMBL/GenBank/DDBJ whole genome shotgun (WGS) entry which is preliminary data.</text>
</comment>
<evidence type="ECO:0007829" key="4">
    <source>
        <dbReference type="PDB" id="6EK4"/>
    </source>
</evidence>
<reference evidence="4" key="2">
    <citation type="journal article" date="2018" name="Nat. Commun.">
        <title>Structure and mechanism of the two-component alpha-helical pore-forming toxin YaxAB.</title>
        <authorList>
            <person name="Brauning B."/>
            <person name="Bertosin E."/>
            <person name="Praetorius F."/>
            <person name="Ihling C."/>
            <person name="Schatt A."/>
            <person name="Adler A."/>
            <person name="Richter K."/>
            <person name="Sinz A."/>
            <person name="Dietz H."/>
            <person name="Groll M."/>
        </authorList>
    </citation>
    <scope>X-RAY CRYSTALLOGRAPHY (2.80 ANGSTROMS)</scope>
</reference>
<feature type="coiled-coil region" evidence="1">
    <location>
        <begin position="146"/>
        <end position="180"/>
    </location>
</feature>
<gene>
    <name evidence="2" type="ORF">Phpb_01513</name>
</gene>
<dbReference type="RefSeq" id="WP_065389807.1">
    <property type="nucleotide sequence ID" value="NZ_CAWMQN010000036.1"/>
</dbReference>
<sequence length="353" mass="40516">MSEIITFPQQAVVYPEINVTTLSQAVKNIWRLSHQQKSGIEIIQEKTLRISLYSRALDEAARASVPQLQTVLRQLPPQDYFLTLIEIDTELEDPELDDESRNTLLEARSEHIRNLKKDVKGVIRSLRKEANLMASRIADVSNVVILERLESSLKEEQERKAEIQADIAQQEQNKAKLVVDRNKIIESQDVIRQYNLADMFKDYIPNISDLDKLDLANPKKELIKQAIKQGVEIAKKILGNISKGLKYIELADARARLDERISQINKDCDDLKIQLKGVEQRIAGIEDVHQIDKERTTLLLQAAKLEQAWNIFAKQLQNTIDGKIDQQDLTKIIHKQLDFLDDLALQYHSMLLS</sequence>
<dbReference type="AlphaFoldDB" id="A0A1B8YJW8"/>
<evidence type="ECO:0000256" key="1">
    <source>
        <dbReference type="SAM" id="Coils"/>
    </source>
</evidence>
<accession>A0A1B8YJW8</accession>